<evidence type="ECO:0000259" key="1">
    <source>
        <dbReference type="PROSITE" id="PS50181"/>
    </source>
</evidence>
<organism evidence="2 3">
    <name type="scientific">Citrus clementina</name>
    <name type="common">Clementine</name>
    <name type="synonym">Citrus deliciosa x Citrus sinensis</name>
    <dbReference type="NCBI Taxonomy" id="85681"/>
    <lineage>
        <taxon>Eukaryota</taxon>
        <taxon>Viridiplantae</taxon>
        <taxon>Streptophyta</taxon>
        <taxon>Embryophyta</taxon>
        <taxon>Tracheophyta</taxon>
        <taxon>Spermatophyta</taxon>
        <taxon>Magnoliopsida</taxon>
        <taxon>eudicotyledons</taxon>
        <taxon>Gunneridae</taxon>
        <taxon>Pentapetalae</taxon>
        <taxon>rosids</taxon>
        <taxon>malvids</taxon>
        <taxon>Sapindales</taxon>
        <taxon>Rutaceae</taxon>
        <taxon>Aurantioideae</taxon>
        <taxon>Citrus</taxon>
    </lineage>
</organism>
<name>V4TGI7_CITCL</name>
<dbReference type="OMA" id="MKLWYVP"/>
<dbReference type="KEGG" id="cic:CICLE_v10015553mg"/>
<reference evidence="2 3" key="1">
    <citation type="submission" date="2013-10" db="EMBL/GenBank/DDBJ databases">
        <authorList>
            <consortium name="International Citrus Genome Consortium"/>
            <person name="Jenkins J."/>
            <person name="Schmutz J."/>
            <person name="Prochnik S."/>
            <person name="Rokhsar D."/>
            <person name="Gmitter F."/>
            <person name="Ollitrault P."/>
            <person name="Machado M."/>
            <person name="Talon M."/>
            <person name="Wincker P."/>
            <person name="Jaillon O."/>
            <person name="Morgante M."/>
        </authorList>
    </citation>
    <scope>NUCLEOTIDE SEQUENCE</scope>
    <source>
        <strain evidence="3">cv. Clemenules</strain>
    </source>
</reference>
<dbReference type="InParanoid" id="V4TGI7"/>
<dbReference type="eggNOG" id="ENOG502RWHY">
    <property type="taxonomic scope" value="Eukaryota"/>
</dbReference>
<dbReference type="EMBL" id="KI536312">
    <property type="protein sequence ID" value="ESR59488.1"/>
    <property type="molecule type" value="Genomic_DNA"/>
</dbReference>
<dbReference type="Pfam" id="PF12937">
    <property type="entry name" value="F-box-like"/>
    <property type="match status" value="1"/>
</dbReference>
<dbReference type="STRING" id="85681.V4TGI7"/>
<protein>
    <recommendedName>
        <fullName evidence="1">F-box domain-containing protein</fullName>
    </recommendedName>
</protein>
<dbReference type="AlphaFoldDB" id="V4TGI7"/>
<dbReference type="SUPFAM" id="SSF81383">
    <property type="entry name" value="F-box domain"/>
    <property type="match status" value="1"/>
</dbReference>
<dbReference type="PANTHER" id="PTHR31215">
    <property type="entry name" value="OS05G0510400 PROTEIN-RELATED"/>
    <property type="match status" value="1"/>
</dbReference>
<evidence type="ECO:0000313" key="2">
    <source>
        <dbReference type="EMBL" id="ESR59488.1"/>
    </source>
</evidence>
<dbReference type="CDD" id="cd09917">
    <property type="entry name" value="F-box_SF"/>
    <property type="match status" value="1"/>
</dbReference>
<evidence type="ECO:0000313" key="3">
    <source>
        <dbReference type="Proteomes" id="UP000030687"/>
    </source>
</evidence>
<dbReference type="PROSITE" id="PS50181">
    <property type="entry name" value="FBOX"/>
    <property type="match status" value="1"/>
</dbReference>
<dbReference type="InterPro" id="IPR036047">
    <property type="entry name" value="F-box-like_dom_sf"/>
</dbReference>
<proteinExistence type="predicted"/>
<dbReference type="Gramene" id="ESR59488">
    <property type="protein sequence ID" value="ESR59488"/>
    <property type="gene ID" value="CICLE_v10015553mg"/>
</dbReference>
<dbReference type="InterPro" id="IPR044809">
    <property type="entry name" value="AUF1-like"/>
</dbReference>
<keyword evidence="3" id="KW-1185">Reference proteome</keyword>
<dbReference type="Gene3D" id="1.20.1280.50">
    <property type="match status" value="1"/>
</dbReference>
<accession>V4TGI7</accession>
<feature type="domain" description="F-box" evidence="1">
    <location>
        <begin position="57"/>
        <end position="105"/>
    </location>
</feature>
<dbReference type="Proteomes" id="UP000030687">
    <property type="component" value="Unassembled WGS sequence"/>
</dbReference>
<dbReference type="InterPro" id="IPR001810">
    <property type="entry name" value="F-box_dom"/>
</dbReference>
<gene>
    <name evidence="2" type="ORF">CICLE_v10015553mg</name>
</gene>
<sequence>MGHTRQQLGSRRAPTVYPSTLPSCVTTYEFEYSQAKQPIKRKNNQMERIVLQEEKADDYFDSLPDAILLDIFNKLLDAKSLTRCLVVCKRFSSLIPQINNLFLSIIPRPRRQVLIGNSSKRSVLRIFLSKLKCFRRLFIITPKSSAANKDSIATTVWCPALSNSKFRDIKYMNVQFPVYGNGNDDDYCFIKWKAAFGRELKSCIILGATLFCKKNLAWERIAPVQEEEHFLTDDQLKLRIVWTISCLISSSARHQFLKPIVSEHSQLQRVVLSDCKNQGQLCMDEEQIAQMRKSVNDSSLKERTPFPDLSIKMLYLPVLELPASGYTMRGATLVVIRPDHDDNDDDDAGGDLLGGWFDGDGEEKKKAFGEAVRELMKVKKSYVMTMNSF</sequence>